<evidence type="ECO:0000313" key="1">
    <source>
        <dbReference type="Ensembl" id="ENSP00000482602.1"/>
    </source>
</evidence>
<dbReference type="MassIVE" id="A0A087WZE7"/>
<dbReference type="ChiTaRS" id="ZMYND12">
    <property type="organism name" value="human"/>
</dbReference>
<dbReference type="VEuPathDB" id="HostDB:ENSG00000066185"/>
<reference evidence="1 2" key="1">
    <citation type="journal article" date="2001" name="Nature">
        <title>Initial sequencing and analysis of the human genome.</title>
        <authorList>
            <consortium name="International Human Genome Sequencing Consortium"/>
            <person name="Lander E.S."/>
            <person name="Linton L.M."/>
            <person name="Birren B."/>
            <person name="Nusbaum C."/>
            <person name="Zody M.C."/>
            <person name="Baldwin J."/>
            <person name="Devon K."/>
            <person name="Dewar K."/>
            <person name="Doyle M."/>
            <person name="FitzHugh W."/>
            <person name="Funke R."/>
            <person name="Gage D."/>
            <person name="Harris K."/>
            <person name="Heaford A."/>
            <person name="Howland J."/>
            <person name="Kann L."/>
            <person name="Lehoczky J."/>
            <person name="LeVine R."/>
            <person name="McEwan P."/>
            <person name="McKernan K."/>
            <person name="Meldrim J."/>
            <person name="Mesirov J.P."/>
            <person name="Miranda C."/>
            <person name="Morris W."/>
            <person name="Naylor J."/>
            <person name="Raymond C."/>
            <person name="Rosetti M."/>
            <person name="Santos R."/>
            <person name="Sheridan A."/>
            <person name="Sougnez C."/>
            <person name="Stange-Thomann N."/>
            <person name="Stojanovic N."/>
            <person name="Subramanian A."/>
            <person name="Wyman D."/>
            <person name="Rogers J."/>
            <person name="Sulston J."/>
            <person name="Ainscough R."/>
            <person name="Beck S."/>
            <person name="Bentley D."/>
            <person name="Burton J."/>
            <person name="Clee C."/>
            <person name="Carter N."/>
            <person name="Coulson A."/>
            <person name="Deadman R."/>
            <person name="Deloukas P."/>
            <person name="Dunham A."/>
            <person name="Dunham I."/>
            <person name="Durbin R."/>
            <person name="French L."/>
            <person name="Grafham D."/>
            <person name="Gregory S."/>
            <person name="Hubbard T."/>
            <person name="Humphray S."/>
            <person name="Hunt A."/>
            <person name="Jones M."/>
            <person name="Lloyd C."/>
            <person name="McMurray A."/>
            <person name="Matthews L."/>
            <person name="Mercer S."/>
            <person name="Milne S."/>
            <person name="Mullikin J.C."/>
            <person name="Mungall A."/>
            <person name="Plumb R."/>
            <person name="Ross M."/>
            <person name="Shownkeen R."/>
            <person name="Sims S."/>
            <person name="Waterston R.H."/>
            <person name="Wilson R.K."/>
            <person name="Hillier L.W."/>
            <person name="McPherson J.D."/>
            <person name="Marra M.A."/>
            <person name="Mardis E.R."/>
            <person name="Fulton L.A."/>
            <person name="Chinwalla A.T."/>
            <person name="Pepin K.H."/>
            <person name="Gish W.R."/>
            <person name="Chissoe S.L."/>
            <person name="Wendl M.C."/>
            <person name="Delehaunty K.D."/>
            <person name="Miner T.L."/>
            <person name="Delehaunty A."/>
            <person name="Kramer J.B."/>
            <person name="Cook L.L."/>
            <person name="Fulton R.S."/>
            <person name="Johnson D.L."/>
            <person name="Minx P.J."/>
            <person name="Clifton S.W."/>
            <person name="Hawkins T."/>
            <person name="Branscomb E."/>
            <person name="Predki P."/>
            <person name="Richardson P."/>
            <person name="Wenning S."/>
            <person name="Slezak T."/>
            <person name="Doggett N."/>
            <person name="Cheng J.F."/>
            <person name="Olsen A."/>
            <person name="Lucas S."/>
            <person name="Elkin C."/>
            <person name="Uberbacher E."/>
            <person name="Frazier M."/>
            <person name="Gibbs R.A."/>
            <person name="Muzny D.M."/>
            <person name="Scherer S.E."/>
            <person name="Bouck J.B."/>
            <person name="Sodergren E.J."/>
            <person name="Worley K.C."/>
            <person name="Rives C.M."/>
            <person name="Gorrell J.H."/>
            <person name="Metzker M.L."/>
            <person name="Naylor S.L."/>
            <person name="Kucherlapati R.S."/>
            <person name="Nelson D.L."/>
            <person name="Weinstock G.M."/>
            <person name="Sakaki Y."/>
            <person name="Fujiyama A."/>
            <person name="Hattori M."/>
            <person name="Yada T."/>
            <person name="Toyoda A."/>
            <person name="Itoh T."/>
            <person name="Kawagoe C."/>
            <person name="Watanabe H."/>
            <person name="Totoki Y."/>
            <person name="Taylor T."/>
            <person name="Weissenbach J."/>
            <person name="Heilig R."/>
            <person name="Saurin W."/>
            <person name="Artiguenave F."/>
            <person name="Brottier P."/>
            <person name="Bruls T."/>
            <person name="Pelletier E."/>
            <person name="Robert C."/>
            <person name="Wincker P."/>
            <person name="Smith D.R."/>
            <person name="Doucette-Stamm L."/>
            <person name="Rubenfield M."/>
            <person name="Weinstock K."/>
            <person name="Lee H.M."/>
            <person name="Dubois J."/>
            <person name="Rosenthal A."/>
            <person name="Platzer M."/>
            <person name="Nyakatura G."/>
            <person name="Taudien S."/>
            <person name="Rump A."/>
            <person name="Yang H."/>
            <person name="Yu J."/>
            <person name="Wang J."/>
            <person name="Huang G."/>
            <person name="Gu J."/>
            <person name="Hood L."/>
            <person name="Rowen L."/>
            <person name="Madan A."/>
            <person name="Qin S."/>
            <person name="Davis R.W."/>
            <person name="Federspiel N.A."/>
            <person name="Abola A.P."/>
            <person name="Proctor M.J."/>
            <person name="Myers R.M."/>
            <person name="Schmutz J."/>
            <person name="Dickson M."/>
            <person name="Grimwood J."/>
            <person name="Cox D.R."/>
            <person name="Olson M.V."/>
            <person name="Kaul R."/>
            <person name="Raymond C."/>
            <person name="Shimizu N."/>
            <person name="Kawasaki K."/>
            <person name="Minoshima S."/>
            <person name="Evans G.A."/>
            <person name="Athanasiou M."/>
            <person name="Schultz R."/>
            <person name="Roe B.A."/>
            <person name="Chen F."/>
            <person name="Pan H."/>
            <person name="Ramser J."/>
            <person name="Lehrach H."/>
            <person name="Reinhardt R."/>
            <person name="McCombie W.R."/>
            <person name="de la Bastide M."/>
            <person name="Dedhia N."/>
            <person name="Blocker H."/>
            <person name="Hornischer K."/>
            <person name="Nordsiek G."/>
            <person name="Agarwala R."/>
            <person name="Aravind L."/>
            <person name="Bailey J.A."/>
            <person name="Bateman A."/>
            <person name="Batzoglou S."/>
            <person name="Birney E."/>
            <person name="Bork P."/>
            <person name="Brown D.G."/>
            <person name="Burge C.B."/>
            <person name="Cerutti L."/>
            <person name="Chen H.C."/>
            <person name="Church D."/>
            <person name="Clamp M."/>
            <person name="Copley R.R."/>
            <person name="Doerks T."/>
            <person name="Eddy S.R."/>
            <person name="Eichler E.E."/>
            <person name="Furey T.S."/>
            <person name="Galagan J."/>
            <person name="Gilbert J.G."/>
            <person name="Harmon C."/>
            <person name="Hayashizaki Y."/>
            <person name="Haussler D."/>
            <person name="Hermjakob H."/>
            <person name="Hokamp K."/>
            <person name="Jang W."/>
            <person name="Johnson L.S."/>
            <person name="Jones T.A."/>
            <person name="Kasif S."/>
            <person name="Kaspryzk A."/>
            <person name="Kennedy S."/>
            <person name="Kent W.J."/>
            <person name="Kitts P."/>
            <person name="Koonin E.V."/>
            <person name="Korf I."/>
            <person name="Kulp D."/>
            <person name="Lancet D."/>
            <person name="Lowe T.M."/>
            <person name="McLysaght A."/>
            <person name="Mikkelsen T."/>
            <person name="Moran J.V."/>
            <person name="Mulder N."/>
            <person name="Pollara V.J."/>
            <person name="Ponting C.P."/>
            <person name="Schuler G."/>
            <person name="Schultz J."/>
            <person name="Slater G."/>
            <person name="Smit A.F."/>
            <person name="Stupka E."/>
            <person name="Szustakowski J."/>
            <person name="Thierry-Mieg D."/>
            <person name="Thierry-Mieg J."/>
            <person name="Wagner L."/>
            <person name="Wallis J."/>
            <person name="Wheeler R."/>
            <person name="Williams A."/>
            <person name="Wolf Y.I."/>
            <person name="Wolfe K.H."/>
            <person name="Yang S.P."/>
            <person name="Yeh R.F."/>
            <person name="Collins F."/>
            <person name="Guyer M.S."/>
            <person name="Peterson J."/>
            <person name="Felsenfeld A."/>
            <person name="Wetterstrand K.A."/>
            <person name="Patrinos A."/>
            <person name="Morgan M.J."/>
            <person name="de Jong P."/>
            <person name="Catanese J.J."/>
            <person name="Osoegawa K."/>
            <person name="Shizuya H."/>
            <person name="Choi S."/>
            <person name="Chen Y.J."/>
        </authorList>
    </citation>
    <scope>NUCLEOTIDE SEQUENCE [LARGE SCALE GENOMIC DNA]</scope>
</reference>
<dbReference type="HOGENOM" id="CLU_3224278_0_0_1"/>
<dbReference type="GeneTree" id="ENSGT00390000004248"/>
<reference evidence="1 2" key="2">
    <citation type="journal article" date="2004" name="Nature">
        <title>Finishing the euchromatic sequence of the human genome.</title>
        <authorList>
            <consortium name="International Human Genome Sequencing Consortium"/>
        </authorList>
    </citation>
    <scope>NUCLEOTIDE SEQUENCE [LARGE SCALE GENOMIC DNA]</scope>
</reference>
<evidence type="ECO:0007829" key="3">
    <source>
        <dbReference type="PeptideAtlas" id="A0A087WZE7"/>
    </source>
</evidence>
<gene>
    <name evidence="1" type="primary">ZMYND12</name>
</gene>
<dbReference type="Ensembl" id="ENST00000461083.1">
    <property type="protein sequence ID" value="ENSP00000482602.1"/>
    <property type="gene ID" value="ENSG00000066185.13"/>
</dbReference>
<sequence>MNVIYPLAVPKGRRLCCEVCEAPAERVCAACTVTYYWSGPNRSG</sequence>
<dbReference type="Bgee" id="ENSG00000066185">
    <property type="expression patterns" value="Expressed in sperm and 123 other cell types or tissues"/>
</dbReference>
<dbReference type="EMBL" id="AL445669">
    <property type="status" value="NOT_ANNOTATED_CDS"/>
    <property type="molecule type" value="Genomic_DNA"/>
</dbReference>
<reference evidence="1" key="4">
    <citation type="submission" date="2025-08" db="UniProtKB">
        <authorList>
            <consortium name="Ensembl"/>
        </authorList>
    </citation>
    <scope>IDENTIFICATION</scope>
</reference>
<accession>A0A087WZE7</accession>
<dbReference type="OrthoDB" id="3174329at2759"/>
<keyword evidence="3 4" id="KW-1267">Proteomics identification</keyword>
<dbReference type="Ensembl" id="ENST00000461083.1">
    <property type="protein sequence ID" value="ENSP00000482602.1"/>
    <property type="gene ID" value="ENSG00000066185.14"/>
</dbReference>
<reference evidence="1 2" key="3">
    <citation type="journal article" date="2006" name="Nature">
        <title>The DNA sequence and biological annotation of human chromosome 1.</title>
        <authorList>
            <person name="Gregory S.G."/>
            <person name="Barlow K.F."/>
            <person name="McLay K.E."/>
            <person name="Kaul R."/>
            <person name="Swarbreck D."/>
            <person name="Dunham A."/>
            <person name="Scott C.E."/>
            <person name="Howe K.L."/>
            <person name="Woodfine K."/>
            <person name="Spencer C.C."/>
            <person name="Jones M.C."/>
            <person name="Gillson C."/>
            <person name="Searle S."/>
            <person name="Zhou Y."/>
            <person name="Kokocinski F."/>
            <person name="McDonald L."/>
            <person name="Evans R."/>
            <person name="Phillips K."/>
            <person name="Atkinson A."/>
            <person name="Cooper R."/>
            <person name="Jones C."/>
            <person name="Hall R.E."/>
            <person name="Andrews T.D."/>
            <person name="Lloyd C."/>
            <person name="Ainscough R."/>
            <person name="Almeida J.P."/>
            <person name="Ambrose K.D."/>
            <person name="Anderson F."/>
            <person name="Andrew R.W."/>
            <person name="Ashwell R.I."/>
            <person name="Aubin K."/>
            <person name="Babbage A.K."/>
            <person name="Bagguley C.L."/>
            <person name="Bailey J."/>
            <person name="Beasley H."/>
            <person name="Bethel G."/>
            <person name="Bird C.P."/>
            <person name="Bray-Allen S."/>
            <person name="Brown J.Y."/>
            <person name="Brown A.J."/>
            <person name="Buckley D."/>
            <person name="Burton J."/>
            <person name="Bye J."/>
            <person name="Carder C."/>
            <person name="Chapman J.C."/>
            <person name="Clark S.Y."/>
            <person name="Clarke G."/>
            <person name="Clee C."/>
            <person name="Cobley V."/>
            <person name="Collier R.E."/>
            <person name="Corby N."/>
            <person name="Coville G.J."/>
            <person name="Davies J."/>
            <person name="Deadman R."/>
            <person name="Dunn M."/>
            <person name="Earthrowl M."/>
            <person name="Ellington A.G."/>
            <person name="Errington H."/>
            <person name="Frankish A."/>
            <person name="Frankland J."/>
            <person name="French L."/>
            <person name="Garner P."/>
            <person name="Garnett J."/>
            <person name="Gay L."/>
            <person name="Ghori M.R."/>
            <person name="Gibson R."/>
            <person name="Gilby L.M."/>
            <person name="Gillett W."/>
            <person name="Glithero R.J."/>
            <person name="Grafham D.V."/>
            <person name="Griffiths C."/>
            <person name="Griffiths-Jones S."/>
            <person name="Grocock R."/>
            <person name="Hammond S."/>
            <person name="Harrison E.S."/>
            <person name="Hart E."/>
            <person name="Haugen E."/>
            <person name="Heath P.D."/>
            <person name="Holmes S."/>
            <person name="Holt K."/>
            <person name="Howden P.J."/>
            <person name="Hunt A.R."/>
            <person name="Hunt S.E."/>
            <person name="Hunter G."/>
            <person name="Isherwood J."/>
            <person name="James R."/>
            <person name="Johnson C."/>
            <person name="Johnson D."/>
            <person name="Joy A."/>
            <person name="Kay M."/>
            <person name="Kershaw J.K."/>
            <person name="Kibukawa M."/>
            <person name="Kimberley A.M."/>
            <person name="King A."/>
            <person name="Knights A.J."/>
            <person name="Lad H."/>
            <person name="Laird G."/>
            <person name="Lawlor S."/>
            <person name="Leongamornlert D.A."/>
            <person name="Lloyd D.M."/>
            <person name="Loveland J."/>
            <person name="Lovell J."/>
            <person name="Lush M.J."/>
            <person name="Lyne R."/>
            <person name="Martin S."/>
            <person name="Mashreghi-Mohammadi M."/>
            <person name="Matthews L."/>
            <person name="Matthews N.S."/>
            <person name="McLaren S."/>
            <person name="Milne S."/>
            <person name="Mistry S."/>
            <person name="Moore M.J."/>
            <person name="Nickerson T."/>
            <person name="O'Dell C.N."/>
            <person name="Oliver K."/>
            <person name="Palmeiri A."/>
            <person name="Palmer S.A."/>
            <person name="Parker A."/>
            <person name="Patel D."/>
            <person name="Pearce A.V."/>
            <person name="Peck A.I."/>
            <person name="Pelan S."/>
            <person name="Phelps K."/>
            <person name="Phillimore B.J."/>
            <person name="Plumb R."/>
            <person name="Rajan J."/>
            <person name="Raymond C."/>
            <person name="Rouse G."/>
            <person name="Saenphimmachak C."/>
            <person name="Sehra H.K."/>
            <person name="Sheridan E."/>
            <person name="Shownkeen R."/>
            <person name="Sims S."/>
            <person name="Skuce C.D."/>
            <person name="Smith M."/>
            <person name="Steward C."/>
            <person name="Subramanian S."/>
            <person name="Sycamore N."/>
            <person name="Tracey A."/>
            <person name="Tromans A."/>
            <person name="Van Helmond Z."/>
            <person name="Wall M."/>
            <person name="Wallis J.M."/>
            <person name="White S."/>
            <person name="Whitehead S.L."/>
            <person name="Wilkinson J.E."/>
            <person name="Willey D.L."/>
            <person name="Williams H."/>
            <person name="Wilming L."/>
            <person name="Wray P.W."/>
            <person name="Wu Z."/>
            <person name="Coulson A."/>
            <person name="Vaudin M."/>
            <person name="Sulston J.E."/>
            <person name="Durbin R."/>
            <person name="Hubbard T."/>
            <person name="Wooster R."/>
            <person name="Dunham I."/>
            <person name="Carter N.P."/>
            <person name="McVean G."/>
            <person name="Ross M.T."/>
            <person name="Harrow J."/>
            <person name="Olson M.V."/>
            <person name="Beck S."/>
            <person name="Rogers J."/>
            <person name="Bentley D.R."/>
            <person name="Banerjee R."/>
            <person name="Bryant S.P."/>
            <person name="Burford D.C."/>
            <person name="Burrill W.D."/>
            <person name="Clegg S.M."/>
            <person name="Dhami P."/>
            <person name="Dovey O."/>
            <person name="Faulkner L.M."/>
            <person name="Gribble S.M."/>
            <person name="Langford C.F."/>
            <person name="Pandian R.D."/>
            <person name="Porter K.M."/>
            <person name="Prigmore E."/>
        </authorList>
    </citation>
    <scope>NUCLEOTIDE SEQUENCE [LARGE SCALE GENOMIC DNA]</scope>
</reference>
<proteinExistence type="evidence at protein level"/>
<name>A0A087WZE7_HUMAN</name>
<dbReference type="HGNC" id="HGNC:21192">
    <property type="gene designation" value="ZMYND12"/>
</dbReference>
<dbReference type="Proteomes" id="UP000005640">
    <property type="component" value="Chromosome 1"/>
</dbReference>
<dbReference type="UCSC" id="uc057fiv.1">
    <property type="organism name" value="human"/>
</dbReference>
<keyword evidence="2" id="KW-1185">Reference proteome</keyword>
<dbReference type="AlphaFoldDB" id="A0A087WZE7"/>
<evidence type="ECO:0000313" key="2">
    <source>
        <dbReference type="Proteomes" id="UP000005640"/>
    </source>
</evidence>
<organism evidence="1 2">
    <name type="scientific">Homo sapiens</name>
    <name type="common">Human</name>
    <dbReference type="NCBI Taxonomy" id="9606"/>
    <lineage>
        <taxon>Eukaryota</taxon>
        <taxon>Metazoa</taxon>
        <taxon>Chordata</taxon>
        <taxon>Craniata</taxon>
        <taxon>Vertebrata</taxon>
        <taxon>Euteleostomi</taxon>
        <taxon>Mammalia</taxon>
        <taxon>Eutheria</taxon>
        <taxon>Euarchontoglires</taxon>
        <taxon>Primates</taxon>
        <taxon>Haplorrhini</taxon>
        <taxon>Catarrhini</taxon>
        <taxon>Hominidae</taxon>
        <taxon>Homo</taxon>
    </lineage>
</organism>
<evidence type="ECO:0007829" key="4">
    <source>
        <dbReference type="ProteomicsDB" id="A0A087WZE7"/>
    </source>
</evidence>
<dbReference type="ExpressionAtlas" id="A0A087WZE7">
    <property type="expression patterns" value="baseline and differential"/>
</dbReference>
<dbReference type="SMR" id="A0A087WZE7"/>
<reference evidence="1" key="5">
    <citation type="submission" date="2025-09" db="UniProtKB">
        <authorList>
            <consortium name="Ensembl"/>
        </authorList>
    </citation>
    <scope>IDENTIFICATION</scope>
</reference>
<dbReference type="EMBL" id="AL513331">
    <property type="status" value="NOT_ANNOTATED_CDS"/>
    <property type="molecule type" value="Genomic_DNA"/>
</dbReference>
<protein>
    <submittedName>
        <fullName evidence="1">Zinc finger MYND-type containing 12</fullName>
    </submittedName>
</protein>
<dbReference type="OpenTargets" id="ENSG00000066185"/>